<comment type="function">
    <text evidence="10">Involved in the gluconeogenesis. Catalyzes the conversion of oxaloacetate (OAA) to phosphoenolpyruvate (PEP) through direct phosphoryl transfer between the nucleoside triphosphate and OAA.</text>
</comment>
<dbReference type="GO" id="GO:0006094">
    <property type="term" value="P:gluconeogenesis"/>
    <property type="evidence" value="ECO:0007669"/>
    <property type="project" value="UniProtKB-UniRule"/>
</dbReference>
<dbReference type="Proteomes" id="UP000177050">
    <property type="component" value="Unassembled WGS sequence"/>
</dbReference>
<comment type="subcellular location">
    <subcellularLocation>
        <location evidence="10">Cytoplasm</location>
    </subcellularLocation>
</comment>
<dbReference type="Gene3D" id="2.170.8.10">
    <property type="entry name" value="Phosphoenolpyruvate Carboxykinase, domain 2"/>
    <property type="match status" value="1"/>
</dbReference>
<dbReference type="GO" id="GO:0004612">
    <property type="term" value="F:phosphoenolpyruvate carboxykinase (ATP) activity"/>
    <property type="evidence" value="ECO:0007669"/>
    <property type="project" value="UniProtKB-UniRule"/>
</dbReference>
<keyword evidence="10" id="KW-0464">Manganese</keyword>
<dbReference type="PANTHER" id="PTHR30031">
    <property type="entry name" value="PHOSPHOENOLPYRUVATE CARBOXYKINASE ATP"/>
    <property type="match status" value="1"/>
</dbReference>
<dbReference type="AlphaFoldDB" id="A0A1F7L1J3"/>
<dbReference type="InterPro" id="IPR015994">
    <property type="entry name" value="PEPCK_ATP_CS"/>
</dbReference>
<evidence type="ECO:0000256" key="4">
    <source>
        <dbReference type="ARBA" id="ARBA00022432"/>
    </source>
</evidence>
<dbReference type="PIRSF" id="PIRSF006294">
    <property type="entry name" value="PEP_crbxkin"/>
    <property type="match status" value="1"/>
</dbReference>
<feature type="binding site" evidence="10">
    <location>
        <position position="195"/>
    </location>
    <ligand>
        <name>ATP</name>
        <dbReference type="ChEBI" id="CHEBI:30616"/>
    </ligand>
</feature>
<dbReference type="HAMAP" id="MF_00453">
    <property type="entry name" value="PEPCK_ATP"/>
    <property type="match status" value="1"/>
</dbReference>
<dbReference type="UniPathway" id="UPA00138"/>
<dbReference type="InterPro" id="IPR013035">
    <property type="entry name" value="PEP_carboxykinase_C"/>
</dbReference>
<reference evidence="11 12" key="1">
    <citation type="journal article" date="2016" name="Nat. Commun.">
        <title>Thousands of microbial genomes shed light on interconnected biogeochemical processes in an aquifer system.</title>
        <authorList>
            <person name="Anantharaman K."/>
            <person name="Brown C.T."/>
            <person name="Hug L.A."/>
            <person name="Sharon I."/>
            <person name="Castelle C.J."/>
            <person name="Probst A.J."/>
            <person name="Thomas B.C."/>
            <person name="Singh A."/>
            <person name="Wilkins M.J."/>
            <person name="Karaoz U."/>
            <person name="Brodie E.L."/>
            <person name="Williams K.H."/>
            <person name="Hubbard S.S."/>
            <person name="Banfield J.F."/>
        </authorList>
    </citation>
    <scope>NUCLEOTIDE SEQUENCE [LARGE SCALE GENOMIC DNA]</scope>
</reference>
<dbReference type="CDD" id="cd00484">
    <property type="entry name" value="PEPCK_ATP"/>
    <property type="match status" value="1"/>
</dbReference>
<feature type="binding site" evidence="10">
    <location>
        <position position="315"/>
    </location>
    <ligand>
        <name>ATP</name>
        <dbReference type="ChEBI" id="CHEBI:30616"/>
    </ligand>
</feature>
<feature type="binding site" evidence="10">
    <location>
        <position position="279"/>
    </location>
    <ligand>
        <name>ATP</name>
        <dbReference type="ChEBI" id="CHEBI:30616"/>
    </ligand>
</feature>
<keyword evidence="8 10" id="KW-0456">Lyase</keyword>
<dbReference type="GO" id="GO:0016301">
    <property type="term" value="F:kinase activity"/>
    <property type="evidence" value="ECO:0007669"/>
    <property type="project" value="UniProtKB-KW"/>
</dbReference>
<evidence type="ECO:0000256" key="10">
    <source>
        <dbReference type="HAMAP-Rule" id="MF_00453"/>
    </source>
</evidence>
<comment type="cofactor">
    <cofactor evidence="10">
        <name>Mn(2+)</name>
        <dbReference type="ChEBI" id="CHEBI:29035"/>
    </cofactor>
    <text evidence="10">Binds 1 Mn(2+) ion per subunit.</text>
</comment>
<comment type="pathway">
    <text evidence="1 10">Carbohydrate biosynthesis; gluconeogenesis.</text>
</comment>
<keyword evidence="10" id="KW-0963">Cytoplasm</keyword>
<dbReference type="PANTHER" id="PTHR30031:SF0">
    <property type="entry name" value="PHOSPHOENOLPYRUVATE CARBOXYKINASE (ATP)"/>
    <property type="match status" value="1"/>
</dbReference>
<feature type="binding site" evidence="10">
    <location>
        <position position="53"/>
    </location>
    <ligand>
        <name>substrate</name>
    </ligand>
</feature>
<dbReference type="InterPro" id="IPR001272">
    <property type="entry name" value="PEP_carboxykinase_ATP"/>
</dbReference>
<keyword evidence="11" id="KW-0670">Pyruvate</keyword>
<dbReference type="InterPro" id="IPR008210">
    <property type="entry name" value="PEP_carboxykinase_N"/>
</dbReference>
<feature type="binding site" evidence="10">
    <location>
        <position position="195"/>
    </location>
    <ligand>
        <name>substrate</name>
    </ligand>
</feature>
<dbReference type="SUPFAM" id="SSF53795">
    <property type="entry name" value="PEP carboxykinase-like"/>
    <property type="match status" value="1"/>
</dbReference>
<proteinExistence type="inferred from homology"/>
<dbReference type="GO" id="GO:0005829">
    <property type="term" value="C:cytosol"/>
    <property type="evidence" value="ECO:0007669"/>
    <property type="project" value="TreeGrafter"/>
</dbReference>
<keyword evidence="11" id="KW-0808">Transferase</keyword>
<evidence type="ECO:0000256" key="5">
    <source>
        <dbReference type="ARBA" id="ARBA00022741"/>
    </source>
</evidence>
<evidence type="ECO:0000313" key="12">
    <source>
        <dbReference type="Proteomes" id="UP000177050"/>
    </source>
</evidence>
<comment type="catalytic activity">
    <reaction evidence="9 10">
        <text>oxaloacetate + ATP = phosphoenolpyruvate + ADP + CO2</text>
        <dbReference type="Rhea" id="RHEA:18617"/>
        <dbReference type="ChEBI" id="CHEBI:16452"/>
        <dbReference type="ChEBI" id="CHEBI:16526"/>
        <dbReference type="ChEBI" id="CHEBI:30616"/>
        <dbReference type="ChEBI" id="CHEBI:58702"/>
        <dbReference type="ChEBI" id="CHEBI:456216"/>
        <dbReference type="EC" id="4.1.1.49"/>
    </reaction>
</comment>
<dbReference type="Pfam" id="PF01293">
    <property type="entry name" value="PEPCK_ATP"/>
    <property type="match status" value="1"/>
</dbReference>
<dbReference type="Gene3D" id="3.90.228.20">
    <property type="match status" value="1"/>
</dbReference>
<feature type="binding site" evidence="10">
    <location>
        <position position="440"/>
    </location>
    <ligand>
        <name>ATP</name>
        <dbReference type="ChEBI" id="CHEBI:30616"/>
    </ligand>
</feature>
<comment type="similarity">
    <text evidence="2 10">Belongs to the phosphoenolpyruvate carboxykinase (ATP) family.</text>
</comment>
<keyword evidence="7 10" id="KW-0067">ATP-binding</keyword>
<dbReference type="EC" id="4.1.1.49" evidence="3 10"/>
<sequence>MSQALRRHQIVPRGKVYRNAKVKELIDRSLSRKETVTSKTGALVVYTGKYTGRSPKDKFIVDTPSYHEKINWGQVNQPMSEAHFNKLYKKITSHLSKAEELYIFDGVAGADKQHSLPTRIVSEFAYQALFSTHLLRRVTADELRTHSPQLTILSAPNCVADPKTDGTHSETFIVMNLDKMVVLIGGTNYSGEIKKSVFSVLNILLPQKNVFPMHCSANIGRDGKAALFFGLSGTGKTTLSADPNRYLIGDDEHGWSENGIFNFEGGCYAKCINLKKESEPQIWGAIRHGSMLENVVLNKDGVPDFTDASLTENTRVVYPIEYIENAVIDGVGPHPTNILFLTADATGTLPPVAKLNVNQAVYYFLSGYTSKLAGTERGIKDPVATFSAFFGGPFMALKPLVYADLLKTYIKKYKVNVYLVNTGWQGGAYGVGKRISIKDTRAIVTGILEGNLGEEKYRDDKFFNLKIPLHVKGVDSKILDPKAMWKDKQAYDVKAKELVLKFIENFKKFGEIPKPIINAGPTL</sequence>
<dbReference type="NCBIfam" id="NF006821">
    <property type="entry name" value="PRK09344.1-3"/>
    <property type="match status" value="1"/>
</dbReference>
<evidence type="ECO:0000256" key="7">
    <source>
        <dbReference type="ARBA" id="ARBA00022840"/>
    </source>
</evidence>
<comment type="caution">
    <text evidence="11">The sequence shown here is derived from an EMBL/GenBank/DDBJ whole genome shotgun (WGS) entry which is preliminary data.</text>
</comment>
<keyword evidence="6 10" id="KW-0210">Decarboxylase</keyword>
<keyword evidence="4 10" id="KW-0312">Gluconeogenesis</keyword>
<feature type="binding site" evidence="10">
    <location>
        <position position="251"/>
    </location>
    <ligand>
        <name>Mn(2+)</name>
        <dbReference type="ChEBI" id="CHEBI:29035"/>
    </ligand>
</feature>
<feature type="binding site" evidence="10">
    <location>
        <position position="195"/>
    </location>
    <ligand>
        <name>Mn(2+)</name>
        <dbReference type="ChEBI" id="CHEBI:29035"/>
    </ligand>
</feature>
<feature type="binding site" evidence="10">
    <location>
        <begin position="434"/>
        <end position="435"/>
    </location>
    <ligand>
        <name>ATP</name>
        <dbReference type="ChEBI" id="CHEBI:30616"/>
    </ligand>
</feature>
<evidence type="ECO:0000256" key="9">
    <source>
        <dbReference type="ARBA" id="ARBA00047371"/>
    </source>
</evidence>
<organism evidence="11 12">
    <name type="scientific">Candidatus Roizmanbacteria bacterium RIFOXYD1_FULL_38_12</name>
    <dbReference type="NCBI Taxonomy" id="1802093"/>
    <lineage>
        <taxon>Bacteria</taxon>
        <taxon>Candidatus Roizmaniibacteriota</taxon>
    </lineage>
</organism>
<dbReference type="NCBIfam" id="TIGR00224">
    <property type="entry name" value="pckA"/>
    <property type="match status" value="1"/>
</dbReference>
<feature type="binding site" evidence="10">
    <location>
        <position position="214"/>
    </location>
    <ligand>
        <name>Mn(2+)</name>
        <dbReference type="ChEBI" id="CHEBI:29035"/>
    </ligand>
</feature>
<keyword evidence="5 10" id="KW-0547">Nucleotide-binding</keyword>
<keyword evidence="11" id="KW-0418">Kinase</keyword>
<feature type="binding site" evidence="10">
    <location>
        <position position="189"/>
    </location>
    <ligand>
        <name>substrate</name>
    </ligand>
</feature>
<dbReference type="Gene3D" id="3.40.449.10">
    <property type="entry name" value="Phosphoenolpyruvate Carboxykinase, domain 1"/>
    <property type="match status" value="1"/>
</dbReference>
<dbReference type="SUPFAM" id="SSF68923">
    <property type="entry name" value="PEP carboxykinase N-terminal domain"/>
    <property type="match status" value="1"/>
</dbReference>
<dbReference type="NCBIfam" id="NF006820">
    <property type="entry name" value="PRK09344.1-2"/>
    <property type="match status" value="1"/>
</dbReference>
<evidence type="ECO:0000313" key="11">
    <source>
        <dbReference type="EMBL" id="OGK73978.1"/>
    </source>
</evidence>
<name>A0A1F7L1J3_9BACT</name>
<feature type="binding site" evidence="10">
    <location>
        <begin position="230"/>
        <end position="238"/>
    </location>
    <ligand>
        <name>ATP</name>
        <dbReference type="ChEBI" id="CHEBI:30616"/>
    </ligand>
</feature>
<evidence type="ECO:0000256" key="3">
    <source>
        <dbReference type="ARBA" id="ARBA00012363"/>
    </source>
</evidence>
<gene>
    <name evidence="10" type="primary">pckA</name>
    <name evidence="11" type="ORF">A3K52_04350</name>
</gene>
<protein>
    <recommendedName>
        <fullName evidence="3 10">Phosphoenolpyruvate carboxykinase (ATP)</fullName>
        <shortName evidence="10">PCK</shortName>
        <shortName evidence="10">PEP carboxykinase</shortName>
        <shortName evidence="10">PEPCK</shortName>
        <ecNumber evidence="3 10">4.1.1.49</ecNumber>
    </recommendedName>
</protein>
<dbReference type="GO" id="GO:0046872">
    <property type="term" value="F:metal ion binding"/>
    <property type="evidence" value="ECO:0007669"/>
    <property type="project" value="UniProtKB-KW"/>
</dbReference>
<evidence type="ECO:0000256" key="8">
    <source>
        <dbReference type="ARBA" id="ARBA00023239"/>
    </source>
</evidence>
<feature type="binding site" evidence="10">
    <location>
        <position position="214"/>
    </location>
    <ligand>
        <name>ATP</name>
        <dbReference type="ChEBI" id="CHEBI:30616"/>
    </ligand>
</feature>
<evidence type="ECO:0000256" key="1">
    <source>
        <dbReference type="ARBA" id="ARBA00004742"/>
    </source>
</evidence>
<accession>A0A1F7L1J3</accession>
<feature type="binding site" evidence="10">
    <location>
        <position position="315"/>
    </location>
    <ligand>
        <name>substrate</name>
    </ligand>
</feature>
<dbReference type="EMBL" id="MGBR01000001">
    <property type="protein sequence ID" value="OGK73978.1"/>
    <property type="molecule type" value="Genomic_DNA"/>
</dbReference>
<dbReference type="PROSITE" id="PS00532">
    <property type="entry name" value="PEPCK_ATP"/>
    <property type="match status" value="1"/>
</dbReference>
<evidence type="ECO:0000256" key="6">
    <source>
        <dbReference type="ARBA" id="ARBA00022793"/>
    </source>
</evidence>
<dbReference type="GO" id="GO:0005524">
    <property type="term" value="F:ATP binding"/>
    <property type="evidence" value="ECO:0007669"/>
    <property type="project" value="UniProtKB-UniRule"/>
</dbReference>
<keyword evidence="10" id="KW-0479">Metal-binding</keyword>
<evidence type="ECO:0000256" key="2">
    <source>
        <dbReference type="ARBA" id="ARBA00006052"/>
    </source>
</evidence>